<accession>A0A4S2FWD7</accession>
<evidence type="ECO:0000256" key="2">
    <source>
        <dbReference type="SAM" id="SignalP"/>
    </source>
</evidence>
<evidence type="ECO:0000256" key="1">
    <source>
        <dbReference type="ARBA" id="ARBA00005662"/>
    </source>
</evidence>
<feature type="chain" id="PRO_5020404563" evidence="2">
    <location>
        <begin position="22"/>
        <end position="393"/>
    </location>
</feature>
<dbReference type="RefSeq" id="WP_135993386.1">
    <property type="nucleotide sequence ID" value="NZ_CANBDM010000062.1"/>
</dbReference>
<sequence length="393" mass="43800">MTILSCLLLSLASMLSWGEQASSVDLVFAGDAMQHQAQIDAARRADGTYDYSQCFSEISPYIKGADYAVVNLETPLGGAPYTGYPCFSAPDEYLDALSSAGFDMMLTANNHTLDRRDRGLVRTLDRLDASPVDHLGTYRNAAERDSVLPLLRDIAGFRIAFLNYTYGTNGITLRTDAVVDYIDRSRISSDIRLARMKGAEVVVVCMHWGEEYQLQPNATQRSLADFLVGNGADVVIGGHPHVIQPMEMRTDSLGRRALVVYSLGNFISNMRTRDTRGGAVAHVRLTRDLLGRAVVDTADYRLFFTVPPTPDVPNFRLIPVEVVSDPSRTDIPLQWRNACSDFTRSAESVFRRYNKDVQRDSSSLRPRIFPLPAINLSDHTIPMREFVEFADDK</sequence>
<dbReference type="Proteomes" id="UP000306630">
    <property type="component" value="Unassembled WGS sequence"/>
</dbReference>
<comment type="similarity">
    <text evidence="1">Belongs to the CapA family.</text>
</comment>
<dbReference type="PANTHER" id="PTHR33393">
    <property type="entry name" value="POLYGLUTAMINE SYNTHESIS ACCESSORY PROTEIN RV0574C-RELATED"/>
    <property type="match status" value="1"/>
</dbReference>
<dbReference type="SUPFAM" id="SSF56300">
    <property type="entry name" value="Metallo-dependent phosphatases"/>
    <property type="match status" value="1"/>
</dbReference>
<feature type="signal peptide" evidence="2">
    <location>
        <begin position="1"/>
        <end position="21"/>
    </location>
</feature>
<dbReference type="InterPro" id="IPR019079">
    <property type="entry name" value="Capsule_synth_CapA"/>
</dbReference>
<proteinExistence type="inferred from homology"/>
<evidence type="ECO:0000313" key="5">
    <source>
        <dbReference type="Proteomes" id="UP000306630"/>
    </source>
</evidence>
<name>A0A4S2FWD7_9BACT</name>
<comment type="caution">
    <text evidence="4">The sequence shown here is derived from an EMBL/GenBank/DDBJ whole genome shotgun (WGS) entry which is preliminary data.</text>
</comment>
<protein>
    <submittedName>
        <fullName evidence="4">CapA family protein</fullName>
    </submittedName>
</protein>
<dbReference type="SMART" id="SM00854">
    <property type="entry name" value="PGA_cap"/>
    <property type="match status" value="1"/>
</dbReference>
<dbReference type="EMBL" id="SRYD01000031">
    <property type="protein sequence ID" value="TGY73646.1"/>
    <property type="molecule type" value="Genomic_DNA"/>
</dbReference>
<dbReference type="CDD" id="cd07381">
    <property type="entry name" value="MPP_CapA"/>
    <property type="match status" value="1"/>
</dbReference>
<reference evidence="4 5" key="1">
    <citation type="submission" date="2019-04" db="EMBL/GenBank/DDBJ databases">
        <title>Microbes associate with the intestines of laboratory mice.</title>
        <authorList>
            <person name="Navarre W."/>
            <person name="Wong E."/>
            <person name="Huang K."/>
            <person name="Tropini C."/>
            <person name="Ng K."/>
            <person name="Yu B."/>
        </authorList>
    </citation>
    <scope>NUCLEOTIDE SEQUENCE [LARGE SCALE GENOMIC DNA]</scope>
    <source>
        <strain evidence="4 5">NM06_A21</strain>
    </source>
</reference>
<dbReference type="PANTHER" id="PTHR33393:SF12">
    <property type="entry name" value="CAPSULE BIOSYNTHESIS PROTEIN CAPA"/>
    <property type="match status" value="1"/>
</dbReference>
<gene>
    <name evidence="4" type="ORF">E5333_08615</name>
</gene>
<evidence type="ECO:0000259" key="3">
    <source>
        <dbReference type="SMART" id="SM00854"/>
    </source>
</evidence>
<feature type="domain" description="Capsule synthesis protein CapA" evidence="3">
    <location>
        <begin position="25"/>
        <end position="270"/>
    </location>
</feature>
<evidence type="ECO:0000313" key="4">
    <source>
        <dbReference type="EMBL" id="TGY73646.1"/>
    </source>
</evidence>
<dbReference type="Pfam" id="PF09587">
    <property type="entry name" value="PGA_cap"/>
    <property type="match status" value="1"/>
</dbReference>
<dbReference type="InterPro" id="IPR029052">
    <property type="entry name" value="Metallo-depent_PP-like"/>
</dbReference>
<organism evidence="4 5">
    <name type="scientific">Muribaculum intestinale</name>
    <dbReference type="NCBI Taxonomy" id="1796646"/>
    <lineage>
        <taxon>Bacteria</taxon>
        <taxon>Pseudomonadati</taxon>
        <taxon>Bacteroidota</taxon>
        <taxon>Bacteroidia</taxon>
        <taxon>Bacteroidales</taxon>
        <taxon>Muribaculaceae</taxon>
        <taxon>Muribaculum</taxon>
    </lineage>
</organism>
<keyword evidence="2" id="KW-0732">Signal</keyword>
<dbReference type="Gene3D" id="3.60.21.10">
    <property type="match status" value="1"/>
</dbReference>
<dbReference type="InterPro" id="IPR052169">
    <property type="entry name" value="CW_Biosynth-Accessory"/>
</dbReference>
<dbReference type="AlphaFoldDB" id="A0A4S2FWD7"/>